<dbReference type="PANTHER" id="PTHR23105">
    <property type="entry name" value="RIBOSOMAL PROTEIN L7AE FAMILY MEMBER"/>
    <property type="match status" value="1"/>
</dbReference>
<dbReference type="GO" id="GO:0042254">
    <property type="term" value="P:ribosome biogenesis"/>
    <property type="evidence" value="ECO:0007669"/>
    <property type="project" value="InterPro"/>
</dbReference>
<dbReference type="InterPro" id="IPR004037">
    <property type="entry name" value="Ribosomal_eL8-like_CS"/>
</dbReference>
<keyword evidence="2" id="KW-0687">Ribonucleoprotein</keyword>
<dbReference type="GO" id="GO:1990904">
    <property type="term" value="C:ribonucleoprotein complex"/>
    <property type="evidence" value="ECO:0007669"/>
    <property type="project" value="UniProtKB-KW"/>
</dbReference>
<dbReference type="Gene3D" id="3.30.1330.30">
    <property type="match status" value="1"/>
</dbReference>
<evidence type="ECO:0000259" key="3">
    <source>
        <dbReference type="Pfam" id="PF01248"/>
    </source>
</evidence>
<feature type="domain" description="Ribosomal protein eL8/eL30/eS12/Gadd45" evidence="3">
    <location>
        <begin position="35"/>
        <end position="127"/>
    </location>
</feature>
<dbReference type="Proteomes" id="UP001378592">
    <property type="component" value="Unassembled WGS sequence"/>
</dbReference>
<evidence type="ECO:0000256" key="1">
    <source>
        <dbReference type="ARBA" id="ARBA00007337"/>
    </source>
</evidence>
<evidence type="ECO:0000313" key="5">
    <source>
        <dbReference type="Proteomes" id="UP001378592"/>
    </source>
</evidence>
<comment type="caution">
    <text evidence="4">The sequence shown here is derived from an EMBL/GenBank/DDBJ whole genome shotgun (WGS) entry which is preliminary data.</text>
</comment>
<dbReference type="GO" id="GO:0003723">
    <property type="term" value="F:RNA binding"/>
    <property type="evidence" value="ECO:0007669"/>
    <property type="project" value="InterPro"/>
</dbReference>
<name>A0AAN9YZQ3_9ORTH</name>
<dbReference type="InterPro" id="IPR050257">
    <property type="entry name" value="eL8/uL1-like"/>
</dbReference>
<dbReference type="PROSITE" id="PS01082">
    <property type="entry name" value="RIBOSOMAL_L7AE"/>
    <property type="match status" value="1"/>
</dbReference>
<dbReference type="InterPro" id="IPR018492">
    <property type="entry name" value="Ribosomal_eL8/Nhp2"/>
</dbReference>
<evidence type="ECO:0000313" key="4">
    <source>
        <dbReference type="EMBL" id="KAK7792775.1"/>
    </source>
</evidence>
<evidence type="ECO:0000256" key="2">
    <source>
        <dbReference type="ARBA" id="ARBA00023274"/>
    </source>
</evidence>
<dbReference type="InterPro" id="IPR004038">
    <property type="entry name" value="Ribosomal_eL8/eL30/eS12/Gad45"/>
</dbReference>
<sequence>MADNGEVGGKEITYDEKLSWVNEIAKPIATKHVAKKIYKVVKKASKNKKNLLVGIKLVQKALRKNQKGMVIFAGDVTPIEIMCHLPGMCEERDIPYCYVPSKLDLGAAMGCGERACVVMMISDNPEYKDSYDELKEQIKVLPYPL</sequence>
<accession>A0AAN9YZQ3</accession>
<comment type="similarity">
    <text evidence="1">Belongs to the eukaryotic ribosomal protein eL8 family.</text>
</comment>
<dbReference type="AlphaFoldDB" id="A0AAN9YZQ3"/>
<proteinExistence type="inferred from homology"/>
<dbReference type="SUPFAM" id="SSF55315">
    <property type="entry name" value="L30e-like"/>
    <property type="match status" value="1"/>
</dbReference>
<dbReference type="PRINTS" id="PR00881">
    <property type="entry name" value="L7ARS6FAMILY"/>
</dbReference>
<gene>
    <name evidence="4" type="ORF">R5R35_004887</name>
</gene>
<reference evidence="4 5" key="1">
    <citation type="submission" date="2024-03" db="EMBL/GenBank/DDBJ databases">
        <title>The genome assembly and annotation of the cricket Gryllus longicercus Weissman &amp; Gray.</title>
        <authorList>
            <person name="Szrajer S."/>
            <person name="Gray D."/>
            <person name="Ylla G."/>
        </authorList>
    </citation>
    <scope>NUCLEOTIDE SEQUENCE [LARGE SCALE GENOMIC DNA]</scope>
    <source>
        <strain evidence="4">DAG 2021-001</strain>
        <tissue evidence="4">Whole body minus gut</tissue>
    </source>
</reference>
<protein>
    <recommendedName>
        <fullName evidence="3">Ribosomal protein eL8/eL30/eS12/Gadd45 domain-containing protein</fullName>
    </recommendedName>
</protein>
<dbReference type="EMBL" id="JAZDUA010000427">
    <property type="protein sequence ID" value="KAK7792775.1"/>
    <property type="molecule type" value="Genomic_DNA"/>
</dbReference>
<keyword evidence="5" id="KW-1185">Reference proteome</keyword>
<dbReference type="InterPro" id="IPR029064">
    <property type="entry name" value="Ribosomal_eL30-like_sf"/>
</dbReference>
<organism evidence="4 5">
    <name type="scientific">Gryllus longicercus</name>
    <dbReference type="NCBI Taxonomy" id="2509291"/>
    <lineage>
        <taxon>Eukaryota</taxon>
        <taxon>Metazoa</taxon>
        <taxon>Ecdysozoa</taxon>
        <taxon>Arthropoda</taxon>
        <taxon>Hexapoda</taxon>
        <taxon>Insecta</taxon>
        <taxon>Pterygota</taxon>
        <taxon>Neoptera</taxon>
        <taxon>Polyneoptera</taxon>
        <taxon>Orthoptera</taxon>
        <taxon>Ensifera</taxon>
        <taxon>Gryllidea</taxon>
        <taxon>Grylloidea</taxon>
        <taxon>Gryllidae</taxon>
        <taxon>Gryllinae</taxon>
        <taxon>Gryllus</taxon>
    </lineage>
</organism>
<dbReference type="Pfam" id="PF01248">
    <property type="entry name" value="Ribosomal_L7Ae"/>
    <property type="match status" value="1"/>
</dbReference>